<organism evidence="1 2">
    <name type="scientific">Heterorhabditis bacteriophora</name>
    <name type="common">Entomopathogenic nematode worm</name>
    <dbReference type="NCBI Taxonomy" id="37862"/>
    <lineage>
        <taxon>Eukaryota</taxon>
        <taxon>Metazoa</taxon>
        <taxon>Ecdysozoa</taxon>
        <taxon>Nematoda</taxon>
        <taxon>Chromadorea</taxon>
        <taxon>Rhabditida</taxon>
        <taxon>Rhabditina</taxon>
        <taxon>Rhabditomorpha</taxon>
        <taxon>Strongyloidea</taxon>
        <taxon>Heterorhabditidae</taxon>
        <taxon>Heterorhabditis</taxon>
    </lineage>
</organism>
<dbReference type="Proteomes" id="UP000095283">
    <property type="component" value="Unplaced"/>
</dbReference>
<evidence type="ECO:0000313" key="1">
    <source>
        <dbReference type="Proteomes" id="UP000095283"/>
    </source>
</evidence>
<keyword evidence="1" id="KW-1185">Reference proteome</keyword>
<sequence>MFCSFLADPTSNCLTLKPPHGAPTTTTISSTSTMISTSTTKRLPDGVFCDVSDNHLLNVFLIDVAVPTIGTLEDKLSKIRSYLSSADFTVNLSKTGNWGKVAFHLATYSGEITGLQYVENNLVKQPVGEGRNLIIITDGIDITDKESYNTALRLRNNFKYTISAVVVSTSQIVRNTGKFIQQSLSFVYAISEKLNQQNKNSQFAIITYNSAIVFNSMVY</sequence>
<name>A0A1I7X5I9_HETBA</name>
<evidence type="ECO:0000313" key="2">
    <source>
        <dbReference type="WBParaSite" id="Hba_12869"/>
    </source>
</evidence>
<dbReference type="AlphaFoldDB" id="A0A1I7X5I9"/>
<accession>A0A1I7X5I9</accession>
<reference evidence="2" key="1">
    <citation type="submission" date="2016-11" db="UniProtKB">
        <authorList>
            <consortium name="WormBaseParasite"/>
        </authorList>
    </citation>
    <scope>IDENTIFICATION</scope>
</reference>
<dbReference type="WBParaSite" id="Hba_12869">
    <property type="protein sequence ID" value="Hba_12869"/>
    <property type="gene ID" value="Hba_12869"/>
</dbReference>
<protein>
    <submittedName>
        <fullName evidence="2">VWFA domain-containing protein</fullName>
    </submittedName>
</protein>
<proteinExistence type="predicted"/>